<feature type="compositionally biased region" description="Acidic residues" evidence="1">
    <location>
        <begin position="109"/>
        <end position="124"/>
    </location>
</feature>
<reference evidence="2" key="1">
    <citation type="submission" date="2016-04" db="EMBL/GenBank/DDBJ databases">
        <authorList>
            <person name="Nguyen H.D."/>
            <person name="Samba Siva P."/>
            <person name="Cullis J."/>
            <person name="Levesque C.A."/>
            <person name="Hambleton S."/>
        </authorList>
    </citation>
    <scope>NUCLEOTIDE SEQUENCE</scope>
    <source>
        <strain evidence="2">DAOMC 236426</strain>
    </source>
</reference>
<gene>
    <name evidence="2" type="ORF">A4X06_0g8687</name>
</gene>
<dbReference type="AlphaFoldDB" id="A0A8X7SSU9"/>
<name>A0A8X7SSU9_9BASI</name>
<reference evidence="2" key="2">
    <citation type="journal article" date="2019" name="IMA Fungus">
        <title>Genome sequencing and comparison of five Tilletia species to identify candidate genes for the detection of regulated species infecting wheat.</title>
        <authorList>
            <person name="Nguyen H.D.T."/>
            <person name="Sultana T."/>
            <person name="Kesanakurti P."/>
            <person name="Hambleton S."/>
        </authorList>
    </citation>
    <scope>NUCLEOTIDE SEQUENCE</scope>
    <source>
        <strain evidence="2">DAOMC 236426</strain>
    </source>
</reference>
<dbReference type="Proteomes" id="UP000077684">
    <property type="component" value="Unassembled WGS sequence"/>
</dbReference>
<feature type="region of interest" description="Disordered" evidence="1">
    <location>
        <begin position="1"/>
        <end position="186"/>
    </location>
</feature>
<evidence type="ECO:0000313" key="2">
    <source>
        <dbReference type="EMBL" id="KAE8238623.1"/>
    </source>
</evidence>
<keyword evidence="3" id="KW-1185">Reference proteome</keyword>
<feature type="compositionally biased region" description="Polar residues" evidence="1">
    <location>
        <begin position="8"/>
        <end position="28"/>
    </location>
</feature>
<sequence length="186" mass="19180">MTHVGTLSGHNAAQTSEAVVTRAGTISPSDGDAAEAPNERSAASSDTGAGTEPGADALQPAREDVSGRGAENREADEPYSEGVEAEGSCEVARHRRLRVGDCPNVGGEVDGDVDTEDGEAENEGAESSMRHLRSRRGAAVLMGREPGVAGGAGEVEEERGCATAAMRQRRSRRAPAAIEAVEPRVC</sequence>
<feature type="compositionally biased region" description="Basic and acidic residues" evidence="1">
    <location>
        <begin position="61"/>
        <end position="76"/>
    </location>
</feature>
<proteinExistence type="predicted"/>
<protein>
    <submittedName>
        <fullName evidence="2">Uncharacterized protein</fullName>
    </submittedName>
</protein>
<evidence type="ECO:0000256" key="1">
    <source>
        <dbReference type="SAM" id="MobiDB-lite"/>
    </source>
</evidence>
<dbReference type="EMBL" id="LWDE02002031">
    <property type="protein sequence ID" value="KAE8238623.1"/>
    <property type="molecule type" value="Genomic_DNA"/>
</dbReference>
<evidence type="ECO:0000313" key="3">
    <source>
        <dbReference type="Proteomes" id="UP000077684"/>
    </source>
</evidence>
<accession>A0A8X7SSU9</accession>
<organism evidence="2 3">
    <name type="scientific">Tilletia controversa</name>
    <name type="common">dwarf bunt fungus</name>
    <dbReference type="NCBI Taxonomy" id="13291"/>
    <lineage>
        <taxon>Eukaryota</taxon>
        <taxon>Fungi</taxon>
        <taxon>Dikarya</taxon>
        <taxon>Basidiomycota</taxon>
        <taxon>Ustilaginomycotina</taxon>
        <taxon>Exobasidiomycetes</taxon>
        <taxon>Tilletiales</taxon>
        <taxon>Tilletiaceae</taxon>
        <taxon>Tilletia</taxon>
    </lineage>
</organism>
<comment type="caution">
    <text evidence="2">The sequence shown here is derived from an EMBL/GenBank/DDBJ whole genome shotgun (WGS) entry which is preliminary data.</text>
</comment>